<evidence type="ECO:0000259" key="4">
    <source>
        <dbReference type="SMART" id="SM00829"/>
    </source>
</evidence>
<keyword evidence="1" id="KW-0521">NADP</keyword>
<dbReference type="InParanoid" id="E3J3R2"/>
<gene>
    <name evidence="5" type="ordered locus">FraEuI1c_1332</name>
</gene>
<evidence type="ECO:0000256" key="2">
    <source>
        <dbReference type="ARBA" id="ARBA00023002"/>
    </source>
</evidence>
<dbReference type="AlphaFoldDB" id="E3J3R2"/>
<sequence length="309" mass="32268">MRGFVTDPAGQAGLRLADDLPEPEPAAGEFLLEVRGYAINPGEVGLIARRPNGWRPGQDVTGVVLRAAADGSGPPVGSRVAAVVDWESWAERVAVPSGWAAVLDDRVSFAQAAAIPCAGLAALRTLRYGGAVLGRDVLVTGATGGTGQFSVQLAVLSGARVTALVSGPQRVDLARELGAHRVLTSLEDDTVGRFDLVLDGVAGPTVAQAARRLKPEGTLVVYGGGTGSTVEPRDLYLNGVANGRLILGFIGILPHETKGEDIAIVADLVAEGRVRPLIGWQEDWTRTPDAFDALAKRAIRGRAVLLREP</sequence>
<dbReference type="SUPFAM" id="SSF50129">
    <property type="entry name" value="GroES-like"/>
    <property type="match status" value="1"/>
</dbReference>
<evidence type="ECO:0000256" key="1">
    <source>
        <dbReference type="ARBA" id="ARBA00022857"/>
    </source>
</evidence>
<keyword evidence="2" id="KW-0560">Oxidoreductase</keyword>
<dbReference type="KEGG" id="fri:FraEuI1c_1332"/>
<evidence type="ECO:0000256" key="3">
    <source>
        <dbReference type="SAM" id="MobiDB-lite"/>
    </source>
</evidence>
<accession>E3J3R2</accession>
<evidence type="ECO:0000313" key="5">
    <source>
        <dbReference type="EMBL" id="ADP79399.1"/>
    </source>
</evidence>
<feature type="domain" description="Enoyl reductase (ER)" evidence="4">
    <location>
        <begin position="10"/>
        <end position="305"/>
    </location>
</feature>
<dbReference type="GO" id="GO:0016651">
    <property type="term" value="F:oxidoreductase activity, acting on NAD(P)H"/>
    <property type="evidence" value="ECO:0007669"/>
    <property type="project" value="TreeGrafter"/>
</dbReference>
<dbReference type="GO" id="GO:0070402">
    <property type="term" value="F:NADPH binding"/>
    <property type="evidence" value="ECO:0007669"/>
    <property type="project" value="TreeGrafter"/>
</dbReference>
<dbReference type="InterPro" id="IPR011032">
    <property type="entry name" value="GroES-like_sf"/>
</dbReference>
<dbReference type="EMBL" id="CP002299">
    <property type="protein sequence ID" value="ADP79399.1"/>
    <property type="molecule type" value="Genomic_DNA"/>
</dbReference>
<organism evidence="5 6">
    <name type="scientific">Pseudofrankia inefficax (strain DSM 45817 / CECT 9037 / DDB 130130 / EuI1c)</name>
    <name type="common">Frankia inefficax</name>
    <dbReference type="NCBI Taxonomy" id="298654"/>
    <lineage>
        <taxon>Bacteria</taxon>
        <taxon>Bacillati</taxon>
        <taxon>Actinomycetota</taxon>
        <taxon>Actinomycetes</taxon>
        <taxon>Frankiales</taxon>
        <taxon>Frankiaceae</taxon>
        <taxon>Pseudofrankia</taxon>
    </lineage>
</organism>
<dbReference type="Pfam" id="PF00107">
    <property type="entry name" value="ADH_zinc_N"/>
    <property type="match status" value="1"/>
</dbReference>
<proteinExistence type="predicted"/>
<dbReference type="STRING" id="298654.FraEuI1c_1332"/>
<dbReference type="RefSeq" id="WP_013422519.1">
    <property type="nucleotide sequence ID" value="NC_014666.1"/>
</dbReference>
<dbReference type="InterPro" id="IPR013149">
    <property type="entry name" value="ADH-like_C"/>
</dbReference>
<dbReference type="eggNOG" id="COG0604">
    <property type="taxonomic scope" value="Bacteria"/>
</dbReference>
<feature type="region of interest" description="Disordered" evidence="3">
    <location>
        <begin position="1"/>
        <end position="21"/>
    </location>
</feature>
<keyword evidence="6" id="KW-1185">Reference proteome</keyword>
<dbReference type="PANTHER" id="PTHR48106">
    <property type="entry name" value="QUINONE OXIDOREDUCTASE PIG3-RELATED"/>
    <property type="match status" value="1"/>
</dbReference>
<dbReference type="SUPFAM" id="SSF51735">
    <property type="entry name" value="NAD(P)-binding Rossmann-fold domains"/>
    <property type="match status" value="1"/>
</dbReference>
<dbReference type="InterPro" id="IPR020843">
    <property type="entry name" value="ER"/>
</dbReference>
<dbReference type="HOGENOM" id="CLU_026673_3_3_11"/>
<dbReference type="PANTHER" id="PTHR48106:SF18">
    <property type="entry name" value="QUINONE OXIDOREDUCTASE PIG3"/>
    <property type="match status" value="1"/>
</dbReference>
<dbReference type="InterPro" id="IPR036291">
    <property type="entry name" value="NAD(P)-bd_dom_sf"/>
</dbReference>
<dbReference type="OrthoDB" id="3813297at2"/>
<reference evidence="5 6" key="1">
    <citation type="submission" date="2010-10" db="EMBL/GenBank/DDBJ databases">
        <title>Complete sequence of Frankia sp. EuI1c.</title>
        <authorList>
            <consortium name="US DOE Joint Genome Institute"/>
            <person name="Lucas S."/>
            <person name="Copeland A."/>
            <person name="Lapidus A."/>
            <person name="Cheng J.-F."/>
            <person name="Bruce D."/>
            <person name="Goodwin L."/>
            <person name="Pitluck S."/>
            <person name="Chertkov O."/>
            <person name="Detter J.C."/>
            <person name="Han C."/>
            <person name="Tapia R."/>
            <person name="Land M."/>
            <person name="Hauser L."/>
            <person name="Jeffries C."/>
            <person name="Kyrpides N."/>
            <person name="Ivanova N."/>
            <person name="Mikhailova N."/>
            <person name="Beauchemin N."/>
            <person name="Sen A."/>
            <person name="Sur S.A."/>
            <person name="Gtari M."/>
            <person name="Wall L."/>
            <person name="Tisa L."/>
            <person name="Woyke T."/>
        </authorList>
    </citation>
    <scope>NUCLEOTIDE SEQUENCE [LARGE SCALE GENOMIC DNA]</scope>
    <source>
        <strain evidence="6">DSM 45817 / CECT 9037 / EuI1c</strain>
    </source>
</reference>
<evidence type="ECO:0000313" key="6">
    <source>
        <dbReference type="Proteomes" id="UP000002484"/>
    </source>
</evidence>
<name>E3J3R2_PSEI1</name>
<dbReference type="Gene3D" id="3.40.50.720">
    <property type="entry name" value="NAD(P)-binding Rossmann-like Domain"/>
    <property type="match status" value="1"/>
</dbReference>
<dbReference type="Gene3D" id="3.90.180.10">
    <property type="entry name" value="Medium-chain alcohol dehydrogenases, catalytic domain"/>
    <property type="match status" value="1"/>
</dbReference>
<dbReference type="SMART" id="SM00829">
    <property type="entry name" value="PKS_ER"/>
    <property type="match status" value="1"/>
</dbReference>
<dbReference type="Proteomes" id="UP000002484">
    <property type="component" value="Chromosome"/>
</dbReference>
<protein>
    <submittedName>
        <fullName evidence="5">Alcohol dehydrogenase zinc-binding domain protein</fullName>
    </submittedName>
</protein>